<dbReference type="EMBL" id="AMCI01008961">
    <property type="protein sequence ID" value="EJW90234.1"/>
    <property type="molecule type" value="Genomic_DNA"/>
</dbReference>
<comment type="caution">
    <text evidence="1">The sequence shown here is derived from an EMBL/GenBank/DDBJ whole genome shotgun (WGS) entry which is preliminary data.</text>
</comment>
<gene>
    <name evidence="1" type="ORF">EVA_21658</name>
</gene>
<proteinExistence type="predicted"/>
<organism evidence="1">
    <name type="scientific">gut metagenome</name>
    <dbReference type="NCBI Taxonomy" id="749906"/>
    <lineage>
        <taxon>unclassified sequences</taxon>
        <taxon>metagenomes</taxon>
        <taxon>organismal metagenomes</taxon>
    </lineage>
</organism>
<name>J9FS91_9ZZZZ</name>
<sequence>MSAQPCDTVIIIQHDTVWMHENEDTIRFSKVKPNRYDRRVHRYRTRWEALIPTYSKLQYAGNMGLLSIGPGWNYGKCDQWETDLLFGFLPKYDSKKCKFTMTLKQNYIPWSLYIKDGPVSVEPLTCGMYFNTVFGDEFWAQEPDRYPNGYYGFSTKVRIHIFLGQRLTFDIPAKYRRTARQITFFYEISTSDLYLISAFTNKYLKPKDYLCLSFGLKMQLL</sequence>
<dbReference type="AlphaFoldDB" id="J9FS91"/>
<reference evidence="1" key="1">
    <citation type="journal article" date="2012" name="PLoS ONE">
        <title>Gene sets for utilization of primary and secondary nutrition supplies in the distal gut of endangered iberian lynx.</title>
        <authorList>
            <person name="Alcaide M."/>
            <person name="Messina E."/>
            <person name="Richter M."/>
            <person name="Bargiela R."/>
            <person name="Peplies J."/>
            <person name="Huws S.A."/>
            <person name="Newbold C.J."/>
            <person name="Golyshin P.N."/>
            <person name="Simon M.A."/>
            <person name="Lopez G."/>
            <person name="Yakimov M.M."/>
            <person name="Ferrer M."/>
        </authorList>
    </citation>
    <scope>NUCLEOTIDE SEQUENCE</scope>
</reference>
<evidence type="ECO:0000313" key="1">
    <source>
        <dbReference type="EMBL" id="EJW90234.1"/>
    </source>
</evidence>
<accession>J9FS91</accession>
<protein>
    <submittedName>
        <fullName evidence="1">Uncharacterized protein</fullName>
    </submittedName>
</protein>